<dbReference type="PANTHER" id="PTHR43918:SF15">
    <property type="entry name" value="CARBOXYLIC ESTER HYDROLASE"/>
    <property type="match status" value="1"/>
</dbReference>
<keyword evidence="7" id="KW-1185">Reference proteome</keyword>
<evidence type="ECO:0000256" key="3">
    <source>
        <dbReference type="ARBA" id="ARBA00022801"/>
    </source>
</evidence>
<keyword evidence="4" id="KW-0732">Signal</keyword>
<dbReference type="SUPFAM" id="SSF53474">
    <property type="entry name" value="alpha/beta-Hydrolases"/>
    <property type="match status" value="1"/>
</dbReference>
<evidence type="ECO:0000256" key="2">
    <source>
        <dbReference type="ARBA" id="ARBA00022487"/>
    </source>
</evidence>
<organism evidence="8">
    <name type="scientific">Brugia timori</name>
    <dbReference type="NCBI Taxonomy" id="42155"/>
    <lineage>
        <taxon>Eukaryota</taxon>
        <taxon>Metazoa</taxon>
        <taxon>Ecdysozoa</taxon>
        <taxon>Nematoda</taxon>
        <taxon>Chromadorea</taxon>
        <taxon>Rhabditida</taxon>
        <taxon>Spirurina</taxon>
        <taxon>Spiruromorpha</taxon>
        <taxon>Filarioidea</taxon>
        <taxon>Onchocercidae</taxon>
        <taxon>Brugia</taxon>
    </lineage>
</organism>
<dbReference type="GO" id="GO:0005886">
    <property type="term" value="C:plasma membrane"/>
    <property type="evidence" value="ECO:0007669"/>
    <property type="project" value="TreeGrafter"/>
</dbReference>
<evidence type="ECO:0000256" key="4">
    <source>
        <dbReference type="SAM" id="SignalP"/>
    </source>
</evidence>
<evidence type="ECO:0000313" key="7">
    <source>
        <dbReference type="Proteomes" id="UP000280834"/>
    </source>
</evidence>
<dbReference type="Proteomes" id="UP000280834">
    <property type="component" value="Unassembled WGS sequence"/>
</dbReference>
<dbReference type="InterPro" id="IPR002018">
    <property type="entry name" value="CarbesteraseB"/>
</dbReference>
<feature type="signal peptide" evidence="4">
    <location>
        <begin position="1"/>
        <end position="22"/>
    </location>
</feature>
<dbReference type="Pfam" id="PF00135">
    <property type="entry name" value="COesterase"/>
    <property type="match status" value="1"/>
</dbReference>
<keyword evidence="2" id="KW-0719">Serine esterase</keyword>
<reference evidence="6 7" key="2">
    <citation type="submission" date="2018-11" db="EMBL/GenBank/DDBJ databases">
        <authorList>
            <consortium name="Pathogen Informatics"/>
        </authorList>
    </citation>
    <scope>NUCLEOTIDE SEQUENCE [LARGE SCALE GENOMIC DNA]</scope>
</reference>
<feature type="domain" description="Carboxylesterase type B" evidence="5">
    <location>
        <begin position="30"/>
        <end position="87"/>
    </location>
</feature>
<protein>
    <submittedName>
        <fullName evidence="8">COesterase domain-containing protein</fullName>
    </submittedName>
</protein>
<dbReference type="GO" id="GO:0006581">
    <property type="term" value="P:acetylcholine catabolic process"/>
    <property type="evidence" value="ECO:0007669"/>
    <property type="project" value="TreeGrafter"/>
</dbReference>
<feature type="chain" id="PRO_5043130626" evidence="4">
    <location>
        <begin position="23"/>
        <end position="88"/>
    </location>
</feature>
<evidence type="ECO:0000259" key="5">
    <source>
        <dbReference type="Pfam" id="PF00135"/>
    </source>
</evidence>
<keyword evidence="3" id="KW-0378">Hydrolase</keyword>
<sequence length="88" mass="10187">MMHPYFATFYLFLFTAIEIIYASRLSSKDETTVRTKLGIIRGIQQQFDDTFVNAYLGIPFAQPPIGNRRFALPEMIEPWQGELEAQKP</sequence>
<name>A0A0R3QHL7_9BILA</name>
<dbReference type="STRING" id="42155.A0A0R3QHL7"/>
<dbReference type="GO" id="GO:0005615">
    <property type="term" value="C:extracellular space"/>
    <property type="evidence" value="ECO:0007669"/>
    <property type="project" value="TreeGrafter"/>
</dbReference>
<dbReference type="InterPro" id="IPR029058">
    <property type="entry name" value="AB_hydrolase_fold"/>
</dbReference>
<dbReference type="WBParaSite" id="BTMF_0000588201-mRNA-1">
    <property type="protein sequence ID" value="BTMF_0000588201-mRNA-1"/>
    <property type="gene ID" value="BTMF_0000588201"/>
</dbReference>
<dbReference type="InterPro" id="IPR050654">
    <property type="entry name" value="AChE-related_enzymes"/>
</dbReference>
<dbReference type="GO" id="GO:0019695">
    <property type="term" value="P:choline metabolic process"/>
    <property type="evidence" value="ECO:0007669"/>
    <property type="project" value="TreeGrafter"/>
</dbReference>
<dbReference type="Gene3D" id="3.40.50.1820">
    <property type="entry name" value="alpha/beta hydrolase"/>
    <property type="match status" value="1"/>
</dbReference>
<dbReference type="GO" id="GO:0003990">
    <property type="term" value="F:acetylcholinesterase activity"/>
    <property type="evidence" value="ECO:0007669"/>
    <property type="project" value="TreeGrafter"/>
</dbReference>
<evidence type="ECO:0000313" key="8">
    <source>
        <dbReference type="WBParaSite" id="BTMF_0000588201-mRNA-1"/>
    </source>
</evidence>
<gene>
    <name evidence="6" type="ORF">BTMF_LOCUS5146</name>
</gene>
<comment type="similarity">
    <text evidence="1">Belongs to the type-B carboxylesterase/lipase family.</text>
</comment>
<dbReference type="EMBL" id="UZAG01005412">
    <property type="protein sequence ID" value="VDO17739.1"/>
    <property type="molecule type" value="Genomic_DNA"/>
</dbReference>
<evidence type="ECO:0000313" key="6">
    <source>
        <dbReference type="EMBL" id="VDO17739.1"/>
    </source>
</evidence>
<dbReference type="PANTHER" id="PTHR43918">
    <property type="entry name" value="ACETYLCHOLINESTERASE"/>
    <property type="match status" value="1"/>
</dbReference>
<accession>A0A0R3QHL7</accession>
<proteinExistence type="inferred from homology"/>
<dbReference type="AlphaFoldDB" id="A0A0R3QHL7"/>
<evidence type="ECO:0000256" key="1">
    <source>
        <dbReference type="ARBA" id="ARBA00005964"/>
    </source>
</evidence>
<reference evidence="8" key="1">
    <citation type="submission" date="2017-02" db="UniProtKB">
        <authorList>
            <consortium name="WormBaseParasite"/>
        </authorList>
    </citation>
    <scope>IDENTIFICATION</scope>
</reference>